<proteinExistence type="predicted"/>
<protein>
    <recommendedName>
        <fullName evidence="1">CS domain-containing protein</fullName>
    </recommendedName>
</protein>
<dbReference type="GO" id="GO:0006950">
    <property type="term" value="P:response to stress"/>
    <property type="evidence" value="ECO:0007669"/>
    <property type="project" value="UniProtKB-ARBA"/>
</dbReference>
<dbReference type="Pfam" id="PF25764">
    <property type="entry name" value="KIF21A_4th"/>
    <property type="match status" value="1"/>
</dbReference>
<dbReference type="InterPro" id="IPR044563">
    <property type="entry name" value="Sgt1-like"/>
</dbReference>
<dbReference type="SUPFAM" id="SSF49764">
    <property type="entry name" value="HSP20-like chaperones"/>
    <property type="match status" value="1"/>
</dbReference>
<keyword evidence="3" id="KW-1185">Reference proteome</keyword>
<dbReference type="STRING" id="542762.A0A4S4E4V0"/>
<dbReference type="Proteomes" id="UP000306102">
    <property type="component" value="Unassembled WGS sequence"/>
</dbReference>
<gene>
    <name evidence="2" type="ORF">TEA_024344</name>
</gene>
<dbReference type="EMBL" id="SDRB02007560">
    <property type="protein sequence ID" value="THG10981.1"/>
    <property type="molecule type" value="Genomic_DNA"/>
</dbReference>
<feature type="domain" description="CS" evidence="1">
    <location>
        <begin position="131"/>
        <end position="238"/>
    </location>
</feature>
<dbReference type="InterPro" id="IPR007052">
    <property type="entry name" value="CS_dom"/>
</dbReference>
<dbReference type="PANTHER" id="PTHR45862">
    <property type="entry name" value="PROTEIN SGT1 HOMOLOG"/>
    <property type="match status" value="1"/>
</dbReference>
<dbReference type="CDD" id="cd06466">
    <property type="entry name" value="p23_CS_SGT1_like"/>
    <property type="match status" value="1"/>
</dbReference>
<reference evidence="2 3" key="1">
    <citation type="journal article" date="2018" name="Proc. Natl. Acad. Sci. U.S.A.">
        <title>Draft genome sequence of Camellia sinensis var. sinensis provides insights into the evolution of the tea genome and tea quality.</title>
        <authorList>
            <person name="Wei C."/>
            <person name="Yang H."/>
            <person name="Wang S."/>
            <person name="Zhao J."/>
            <person name="Liu C."/>
            <person name="Gao L."/>
            <person name="Xia E."/>
            <person name="Lu Y."/>
            <person name="Tai Y."/>
            <person name="She G."/>
            <person name="Sun J."/>
            <person name="Cao H."/>
            <person name="Tong W."/>
            <person name="Gao Q."/>
            <person name="Li Y."/>
            <person name="Deng W."/>
            <person name="Jiang X."/>
            <person name="Wang W."/>
            <person name="Chen Q."/>
            <person name="Zhang S."/>
            <person name="Li H."/>
            <person name="Wu J."/>
            <person name="Wang P."/>
            <person name="Li P."/>
            <person name="Shi C."/>
            <person name="Zheng F."/>
            <person name="Jian J."/>
            <person name="Huang B."/>
            <person name="Shan D."/>
            <person name="Shi M."/>
            <person name="Fang C."/>
            <person name="Yue Y."/>
            <person name="Li F."/>
            <person name="Li D."/>
            <person name="Wei S."/>
            <person name="Han B."/>
            <person name="Jiang C."/>
            <person name="Yin Y."/>
            <person name="Xia T."/>
            <person name="Zhang Z."/>
            <person name="Bennetzen J.L."/>
            <person name="Zhao S."/>
            <person name="Wan X."/>
        </authorList>
    </citation>
    <scope>NUCLEOTIDE SEQUENCE [LARGE SCALE GENOMIC DNA]</scope>
    <source>
        <strain evidence="3">cv. Shuchazao</strain>
        <tissue evidence="2">Leaf</tissue>
    </source>
</reference>
<organism evidence="2 3">
    <name type="scientific">Camellia sinensis var. sinensis</name>
    <name type="common">China tea</name>
    <dbReference type="NCBI Taxonomy" id="542762"/>
    <lineage>
        <taxon>Eukaryota</taxon>
        <taxon>Viridiplantae</taxon>
        <taxon>Streptophyta</taxon>
        <taxon>Embryophyta</taxon>
        <taxon>Tracheophyta</taxon>
        <taxon>Spermatophyta</taxon>
        <taxon>Magnoliopsida</taxon>
        <taxon>eudicotyledons</taxon>
        <taxon>Gunneridae</taxon>
        <taxon>Pentapetalae</taxon>
        <taxon>asterids</taxon>
        <taxon>Ericales</taxon>
        <taxon>Theaceae</taxon>
        <taxon>Camellia</taxon>
    </lineage>
</organism>
<evidence type="ECO:0000259" key="1">
    <source>
        <dbReference type="PROSITE" id="PS51203"/>
    </source>
</evidence>
<evidence type="ECO:0000313" key="2">
    <source>
        <dbReference type="EMBL" id="THG10981.1"/>
    </source>
</evidence>
<name>A0A4S4E4V0_CAMSN</name>
<accession>A0A4S4E4V0</accession>
<dbReference type="Gene3D" id="2.60.40.790">
    <property type="match status" value="1"/>
</dbReference>
<dbReference type="PROSITE" id="PS51203">
    <property type="entry name" value="CS"/>
    <property type="match status" value="1"/>
</dbReference>
<dbReference type="InterPro" id="IPR008978">
    <property type="entry name" value="HSP20-like_chaperone"/>
</dbReference>
<evidence type="ECO:0000313" key="3">
    <source>
        <dbReference type="Proteomes" id="UP000306102"/>
    </source>
</evidence>
<dbReference type="AlphaFoldDB" id="A0A4S4E4V0"/>
<sequence length="286" mass="32725">MVSSAKQQNGAFRIVRCPILIVGRMKSVGKKWTGYVRHSKLMAFHAKYQRLLNRLKSEMKLFGGSDRVALKLRFGKKIVELEDEKRIVQTAVNASSCCHCDGSTIFASIVVGTNAVIYFPRLLSIQFFDNDYLNKHSYYQKPKEVVVTIFAKGVPEKNVSINFGEQIRSVTIDVPGGKKFHFQPRLFGKIQDLKKKQENHVQLLQLKQKSDEAAKLLQEEIQFIRAQKNNFDIGKPLERMNCYSSNTIIKKDWNLWIDAGKNVVRRENIEAAVKRVMDGGDDDREG</sequence>
<dbReference type="GO" id="GO:0051087">
    <property type="term" value="F:protein-folding chaperone binding"/>
    <property type="evidence" value="ECO:0007669"/>
    <property type="project" value="InterPro"/>
</dbReference>
<comment type="caution">
    <text evidence="2">The sequence shown here is derived from an EMBL/GenBank/DDBJ whole genome shotgun (WGS) entry which is preliminary data.</text>
</comment>